<dbReference type="InterPro" id="IPR011708">
    <property type="entry name" value="DNA_pol3_alpha_NTPase_dom"/>
</dbReference>
<dbReference type="EC" id="2.7.7.7" evidence="1"/>
<dbReference type="CDD" id="cd04485">
    <property type="entry name" value="DnaE_OBF"/>
    <property type="match status" value="1"/>
</dbReference>
<dbReference type="InterPro" id="IPR004805">
    <property type="entry name" value="DnaE2/DnaE/PolC"/>
</dbReference>
<dbReference type="Pfam" id="PF14579">
    <property type="entry name" value="HHH_6"/>
    <property type="match status" value="1"/>
</dbReference>
<evidence type="ECO:0000256" key="1">
    <source>
        <dbReference type="ARBA" id="ARBA00012417"/>
    </source>
</evidence>
<protein>
    <recommendedName>
        <fullName evidence="1">DNA-directed DNA polymerase</fullName>
        <ecNumber evidence="1">2.7.7.7</ecNumber>
    </recommendedName>
</protein>
<evidence type="ECO:0000256" key="3">
    <source>
        <dbReference type="ARBA" id="ARBA00022695"/>
    </source>
</evidence>
<feature type="domain" description="Bacterial DNA polymerase III alpha subunit NTPase" evidence="7">
    <location>
        <begin position="1"/>
        <end position="223"/>
    </location>
</feature>
<comment type="caution">
    <text evidence="10">The sequence shown here is derived from an EMBL/GenBank/DDBJ whole genome shotgun (WGS) entry which is preliminary data.</text>
</comment>
<dbReference type="AlphaFoldDB" id="M1YK59"/>
<feature type="non-terminal residue" evidence="10">
    <location>
        <position position="1"/>
    </location>
</feature>
<organism evidence="10 11">
    <name type="scientific">Nitrospina gracilis (strain 3/211)</name>
    <dbReference type="NCBI Taxonomy" id="1266370"/>
    <lineage>
        <taxon>Bacteria</taxon>
        <taxon>Pseudomonadati</taxon>
        <taxon>Nitrospinota/Tectimicrobiota group</taxon>
        <taxon>Nitrospinota</taxon>
        <taxon>Nitrospinia</taxon>
        <taxon>Nitrospinales</taxon>
        <taxon>Nitrospinaceae</taxon>
        <taxon>Nitrospina</taxon>
    </lineage>
</organism>
<dbReference type="STRING" id="1266370.NITGR_450001"/>
<evidence type="ECO:0000259" key="8">
    <source>
        <dbReference type="Pfam" id="PF14579"/>
    </source>
</evidence>
<accession>M1YK59</accession>
<evidence type="ECO:0000259" key="7">
    <source>
        <dbReference type="Pfam" id="PF07733"/>
    </source>
</evidence>
<gene>
    <name evidence="10" type="primary">dnaE</name>
    <name evidence="10" type="ORF">NITGR_450001</name>
</gene>
<keyword evidence="3 10" id="KW-0548">Nucleotidyltransferase</keyword>
<dbReference type="GO" id="GO:0008408">
    <property type="term" value="F:3'-5' exonuclease activity"/>
    <property type="evidence" value="ECO:0007669"/>
    <property type="project" value="InterPro"/>
</dbReference>
<keyword evidence="2 10" id="KW-0808">Transferase</keyword>
<dbReference type="EMBL" id="CAQJ01000050">
    <property type="protein sequence ID" value="CCQ90866.1"/>
    <property type="molecule type" value="Genomic_DNA"/>
</dbReference>
<dbReference type="PANTHER" id="PTHR32294">
    <property type="entry name" value="DNA POLYMERASE III SUBUNIT ALPHA"/>
    <property type="match status" value="1"/>
</dbReference>
<keyword evidence="4" id="KW-0235">DNA replication</keyword>
<feature type="domain" description="DNA polymerase III alpha subunit finger" evidence="9">
    <location>
        <begin position="233"/>
        <end position="393"/>
    </location>
</feature>
<dbReference type="Gene3D" id="1.10.10.1600">
    <property type="entry name" value="Bacterial DNA polymerase III alpha subunit, thumb domain"/>
    <property type="match status" value="1"/>
</dbReference>
<evidence type="ECO:0000256" key="5">
    <source>
        <dbReference type="ARBA" id="ARBA00022932"/>
    </source>
</evidence>
<dbReference type="HOGENOM" id="CLU_001600_4_4_0"/>
<dbReference type="Proteomes" id="UP000011704">
    <property type="component" value="Unassembled WGS sequence"/>
</dbReference>
<reference evidence="10 11" key="1">
    <citation type="journal article" date="2013" name="Front. Microbiol.">
        <title>The genome of Nitrospina gracilis illuminates the metabolism and evolution of the major marine nitrite oxidizer.</title>
        <authorList>
            <person name="Luecker S."/>
            <person name="Nowka B."/>
            <person name="Rattei T."/>
            <person name="Spieck E."/>
            <person name="and Daims H."/>
        </authorList>
    </citation>
    <scope>NUCLEOTIDE SEQUENCE [LARGE SCALE GENOMIC DNA]</scope>
    <source>
        <strain evidence="10 11">3/211</strain>
    </source>
</reference>
<keyword evidence="11" id="KW-1185">Reference proteome</keyword>
<evidence type="ECO:0000313" key="10">
    <source>
        <dbReference type="EMBL" id="CCQ90866.1"/>
    </source>
</evidence>
<dbReference type="InterPro" id="IPR029460">
    <property type="entry name" value="DNAPol_HHH"/>
</dbReference>
<dbReference type="InterPro" id="IPR041931">
    <property type="entry name" value="DNA_pol3_alpha_thumb_dom"/>
</dbReference>
<evidence type="ECO:0000256" key="4">
    <source>
        <dbReference type="ARBA" id="ARBA00022705"/>
    </source>
</evidence>
<proteinExistence type="predicted"/>
<dbReference type="GO" id="GO:0006260">
    <property type="term" value="P:DNA replication"/>
    <property type="evidence" value="ECO:0007669"/>
    <property type="project" value="UniProtKB-KW"/>
</dbReference>
<dbReference type="Gene3D" id="1.10.150.870">
    <property type="match status" value="1"/>
</dbReference>
<dbReference type="GO" id="GO:0003887">
    <property type="term" value="F:DNA-directed DNA polymerase activity"/>
    <property type="evidence" value="ECO:0007669"/>
    <property type="project" value="UniProtKB-KW"/>
</dbReference>
<evidence type="ECO:0000256" key="2">
    <source>
        <dbReference type="ARBA" id="ARBA00022679"/>
    </source>
</evidence>
<evidence type="ECO:0000259" key="9">
    <source>
        <dbReference type="Pfam" id="PF17657"/>
    </source>
</evidence>
<evidence type="ECO:0000256" key="6">
    <source>
        <dbReference type="ARBA" id="ARBA00049244"/>
    </source>
</evidence>
<comment type="catalytic activity">
    <reaction evidence="6">
        <text>DNA(n) + a 2'-deoxyribonucleoside 5'-triphosphate = DNA(n+1) + diphosphate</text>
        <dbReference type="Rhea" id="RHEA:22508"/>
        <dbReference type="Rhea" id="RHEA-COMP:17339"/>
        <dbReference type="Rhea" id="RHEA-COMP:17340"/>
        <dbReference type="ChEBI" id="CHEBI:33019"/>
        <dbReference type="ChEBI" id="CHEBI:61560"/>
        <dbReference type="ChEBI" id="CHEBI:173112"/>
        <dbReference type="EC" id="2.7.7.7"/>
    </reaction>
</comment>
<sequence>MDFASYFLLVWDIVEEAHRRGILTVGRGSAANSLVCRVLGITEVDPIRHNLYFERFLNLERSDFPDIDIDFPWNRRDEMIQYVFDRYGSEHVALISSHIHMRGRSTLREVGKALGLAAVDIDKLTRNLPHSAHVDNLDAVRDAVPECRDLPLDEEPYRSVIEQAAKVEGVPRHLSIHCGGIVVSPGRITDLVPLQTTPKGFVVTQLDMYPVEDLGLLKIDLLAQRGLAVEIDTVRWVRERYGAAPDFDRIDPVTDDKTRALIMRGNTIGCFYIESPSMRNLLQKLKVDSFEELTAASSIIRPGVASSGMMQAYIRRHNGKEPVTYLHPKLEAVLAETCGIMIYQEDVIKVAHAIAGMGLGEAEGLRKCMSKKRDWERMETYRERFLSGAKQNGVAGATALEIWRQIESFAGYSFCKAHSASFALESYRAAYLKAHHPAAFMAAVLSNEGGFYDACAYTEEARRLGLDILPPHVNHSRYHFTAERVDAVRVGLMQVKGLSRGGIESILRAREARRFDTLHDFMERVPLEEPELDSLIYCGALDGLGPSRPVMLCEMMKWCRNLPRTKNKSQKPLPLARGGRRWVVPELKEYDARACGLADLETLELMVKAHPMSLFGITEKTWPRGFIRAKDLATTRRKFVTMTGLLVTYKSTRTTKGELMKFVSLEDPTGIFEVTLFPKVYRKYGHLLRGKGPFIVKGQVEEDSGNRTVTALWVNDGWGTG</sequence>
<dbReference type="Pfam" id="PF17657">
    <property type="entry name" value="DNA_pol3_finger"/>
    <property type="match status" value="1"/>
</dbReference>
<keyword evidence="5" id="KW-0239">DNA-directed DNA polymerase</keyword>
<feature type="domain" description="DNA polymerase helix-hairpin-helix motif" evidence="8">
    <location>
        <begin position="465"/>
        <end position="548"/>
    </location>
</feature>
<dbReference type="Pfam" id="PF07733">
    <property type="entry name" value="DNA_pol3_alpha"/>
    <property type="match status" value="1"/>
</dbReference>
<dbReference type="InParanoid" id="M1YK59"/>
<evidence type="ECO:0000313" key="11">
    <source>
        <dbReference type="Proteomes" id="UP000011704"/>
    </source>
</evidence>
<dbReference type="NCBIfam" id="TIGR00594">
    <property type="entry name" value="polc"/>
    <property type="match status" value="1"/>
</dbReference>
<dbReference type="InterPro" id="IPR040982">
    <property type="entry name" value="DNA_pol3_finger"/>
</dbReference>
<name>M1YK59_NITG3</name>